<reference evidence="4 5" key="1">
    <citation type="submission" date="2024-01" db="EMBL/GenBank/DDBJ databases">
        <authorList>
            <person name="Deng Y."/>
            <person name="Su J."/>
        </authorList>
    </citation>
    <scope>NUCLEOTIDE SEQUENCE [LARGE SCALE GENOMIC DNA]</scope>
    <source>
        <strain evidence="4 5">CPCC 100088</strain>
    </source>
</reference>
<evidence type="ECO:0000313" key="5">
    <source>
        <dbReference type="Proteomes" id="UP001438953"/>
    </source>
</evidence>
<keyword evidence="5" id="KW-1185">Reference proteome</keyword>
<feature type="region of interest" description="Disordered" evidence="2">
    <location>
        <begin position="91"/>
        <end position="142"/>
    </location>
</feature>
<evidence type="ECO:0000313" key="4">
    <source>
        <dbReference type="EMBL" id="MER5170880.1"/>
    </source>
</evidence>
<comment type="caution">
    <text evidence="4">The sequence shown here is derived from an EMBL/GenBank/DDBJ whole genome shotgun (WGS) entry which is preliminary data.</text>
</comment>
<accession>A0ABV1SDC5</accession>
<gene>
    <name evidence="4" type="ORF">VSX56_03750</name>
</gene>
<keyword evidence="3" id="KW-1133">Transmembrane helix</keyword>
<organism evidence="4 5">
    <name type="scientific">Thioclava kandeliae</name>
    <dbReference type="NCBI Taxonomy" id="3070818"/>
    <lineage>
        <taxon>Bacteria</taxon>
        <taxon>Pseudomonadati</taxon>
        <taxon>Pseudomonadota</taxon>
        <taxon>Alphaproteobacteria</taxon>
        <taxon>Rhodobacterales</taxon>
        <taxon>Paracoccaceae</taxon>
        <taxon>Thioclava</taxon>
    </lineage>
</organism>
<proteinExistence type="predicted"/>
<evidence type="ECO:0008006" key="6">
    <source>
        <dbReference type="Google" id="ProtNLM"/>
    </source>
</evidence>
<keyword evidence="3" id="KW-0472">Membrane</keyword>
<reference evidence="4 5" key="2">
    <citation type="submission" date="2024-06" db="EMBL/GenBank/DDBJ databases">
        <title>Thioclava kandeliae sp. nov. from a rhizosphere soil sample of Kandelia candel in a mangrove.</title>
        <authorList>
            <person name="Mu T."/>
        </authorList>
    </citation>
    <scope>NUCLEOTIDE SEQUENCE [LARGE SCALE GENOMIC DNA]</scope>
    <source>
        <strain evidence="4 5">CPCC 100088</strain>
    </source>
</reference>
<protein>
    <recommendedName>
        <fullName evidence="6">DUF1043 family protein</fullName>
    </recommendedName>
</protein>
<feature type="coiled-coil region" evidence="1">
    <location>
        <begin position="41"/>
        <end position="75"/>
    </location>
</feature>
<dbReference type="EMBL" id="JAYWLC010000002">
    <property type="protein sequence ID" value="MER5170880.1"/>
    <property type="molecule type" value="Genomic_DNA"/>
</dbReference>
<keyword evidence="3" id="KW-0812">Transmembrane</keyword>
<evidence type="ECO:0000256" key="2">
    <source>
        <dbReference type="SAM" id="MobiDB-lite"/>
    </source>
</evidence>
<dbReference type="RefSeq" id="WP_350934950.1">
    <property type="nucleotide sequence ID" value="NZ_JAYWLC010000002.1"/>
</dbReference>
<evidence type="ECO:0000256" key="3">
    <source>
        <dbReference type="SAM" id="Phobius"/>
    </source>
</evidence>
<sequence>MELISNILLIAGALGAAVYCIVLSRRLKKFNQLESGMGGAIAVLSAQVDELTKALEKAQSTANTSAEQLRTLTKRAEIGAEKLEIMLASLHDLPEPAPQDTTPEPRPAPTVPPEPVMTEAADAPKRPRVVRRRNRDNMEAAE</sequence>
<dbReference type="Proteomes" id="UP001438953">
    <property type="component" value="Unassembled WGS sequence"/>
</dbReference>
<feature type="compositionally biased region" description="Pro residues" evidence="2">
    <location>
        <begin position="104"/>
        <end position="115"/>
    </location>
</feature>
<name>A0ABV1SDC5_9RHOB</name>
<evidence type="ECO:0000256" key="1">
    <source>
        <dbReference type="SAM" id="Coils"/>
    </source>
</evidence>
<keyword evidence="1" id="KW-0175">Coiled coil</keyword>
<feature type="transmembrane region" description="Helical" evidence="3">
    <location>
        <begin position="6"/>
        <end position="24"/>
    </location>
</feature>